<keyword evidence="4" id="KW-1185">Reference proteome</keyword>
<dbReference type="Proteomes" id="UP000319817">
    <property type="component" value="Chromosome"/>
</dbReference>
<evidence type="ECO:0000313" key="4">
    <source>
        <dbReference type="Proteomes" id="UP000319817"/>
    </source>
</evidence>
<evidence type="ECO:0000256" key="1">
    <source>
        <dbReference type="SAM" id="SignalP"/>
    </source>
</evidence>
<dbReference type="RefSeq" id="WP_419189671.1">
    <property type="nucleotide sequence ID" value="NZ_CP036526.1"/>
</dbReference>
<reference evidence="3 4" key="1">
    <citation type="submission" date="2019-02" db="EMBL/GenBank/DDBJ databases">
        <title>Deep-cultivation of Planctomycetes and their phenomic and genomic characterization uncovers novel biology.</title>
        <authorList>
            <person name="Wiegand S."/>
            <person name="Jogler M."/>
            <person name="Boedeker C."/>
            <person name="Pinto D."/>
            <person name="Vollmers J."/>
            <person name="Rivas-Marin E."/>
            <person name="Kohn T."/>
            <person name="Peeters S.H."/>
            <person name="Heuer A."/>
            <person name="Rast P."/>
            <person name="Oberbeckmann S."/>
            <person name="Bunk B."/>
            <person name="Jeske O."/>
            <person name="Meyerdierks A."/>
            <person name="Storesund J.E."/>
            <person name="Kallscheuer N."/>
            <person name="Luecker S."/>
            <person name="Lage O.M."/>
            <person name="Pohl T."/>
            <person name="Merkel B.J."/>
            <person name="Hornburger P."/>
            <person name="Mueller R.-W."/>
            <person name="Bruemmer F."/>
            <person name="Labrenz M."/>
            <person name="Spormann A.M."/>
            <person name="Op den Camp H."/>
            <person name="Overmann J."/>
            <person name="Amann R."/>
            <person name="Jetten M.S.M."/>
            <person name="Mascher T."/>
            <person name="Medema M.H."/>
            <person name="Devos D.P."/>
            <person name="Kaster A.-K."/>
            <person name="Ovreas L."/>
            <person name="Rohde M."/>
            <person name="Galperin M.Y."/>
            <person name="Jogler C."/>
        </authorList>
    </citation>
    <scope>NUCLEOTIDE SEQUENCE [LARGE SCALE GENOMIC DNA]</scope>
    <source>
        <strain evidence="3 4">K23_9</strain>
    </source>
</reference>
<gene>
    <name evidence="3" type="ORF">K239x_09560</name>
</gene>
<organism evidence="3 4">
    <name type="scientific">Stieleria marina</name>
    <dbReference type="NCBI Taxonomy" id="1930275"/>
    <lineage>
        <taxon>Bacteria</taxon>
        <taxon>Pseudomonadati</taxon>
        <taxon>Planctomycetota</taxon>
        <taxon>Planctomycetia</taxon>
        <taxon>Pirellulales</taxon>
        <taxon>Pirellulaceae</taxon>
        <taxon>Stieleria</taxon>
    </lineage>
</organism>
<dbReference type="EMBL" id="CP036526">
    <property type="protein sequence ID" value="QDT09013.1"/>
    <property type="molecule type" value="Genomic_DNA"/>
</dbReference>
<dbReference type="Pfam" id="PF07589">
    <property type="entry name" value="PEP-CTERM"/>
    <property type="match status" value="1"/>
</dbReference>
<evidence type="ECO:0000313" key="3">
    <source>
        <dbReference type="EMBL" id="QDT09013.1"/>
    </source>
</evidence>
<keyword evidence="1" id="KW-0732">Signal</keyword>
<dbReference type="InterPro" id="IPR013424">
    <property type="entry name" value="Ice-binding_C"/>
</dbReference>
<feature type="domain" description="Ice-binding protein C-terminal" evidence="2">
    <location>
        <begin position="197"/>
        <end position="219"/>
    </location>
</feature>
<dbReference type="NCBIfam" id="TIGR02595">
    <property type="entry name" value="PEP_CTERM"/>
    <property type="match status" value="1"/>
</dbReference>
<accession>A0A517NPH0</accession>
<feature type="chain" id="PRO_5022102818" evidence="1">
    <location>
        <begin position="21"/>
        <end position="220"/>
    </location>
</feature>
<proteinExistence type="predicted"/>
<sequence length="220" mass="23361" precursor="true">MRVIIGFACAVAFAFTQANAAIVFEDAFSLDPGANGWIEDLITTGDAVGEISDVVRLTDTAAIFDKTGGTGRIEFSITRTVSTVGFQDLMVDLRAFQSVTDFENNDFLALEYDSGSGFTTLISDARVWNGVNDAVGESLPTLPLGNTVPTSTGLISLPSSADDNATLQFRIRGSTNAAAEDYFIDDFRVEGSLLVSAVPEPSAMGLLAFAVGGLVLRRRR</sequence>
<evidence type="ECO:0000259" key="2">
    <source>
        <dbReference type="Pfam" id="PF07589"/>
    </source>
</evidence>
<name>A0A517NPH0_9BACT</name>
<protein>
    <submittedName>
        <fullName evidence="3">PEP-CTERM motif protein</fullName>
    </submittedName>
</protein>
<feature type="signal peptide" evidence="1">
    <location>
        <begin position="1"/>
        <end position="20"/>
    </location>
</feature>
<dbReference type="AlphaFoldDB" id="A0A517NPH0"/>